<dbReference type="EMBL" id="QYUP01000032">
    <property type="protein sequence ID" value="RJG24684.1"/>
    <property type="molecule type" value="Genomic_DNA"/>
</dbReference>
<comment type="caution">
    <text evidence="1">The sequence shown here is derived from an EMBL/GenBank/DDBJ whole genome shotgun (WGS) entry which is preliminary data.</text>
</comment>
<protein>
    <submittedName>
        <fullName evidence="1">Uncharacterized protein</fullName>
    </submittedName>
</protein>
<name>A0A418Y6Y5_9BURK</name>
<evidence type="ECO:0000313" key="1">
    <source>
        <dbReference type="EMBL" id="RJG24684.1"/>
    </source>
</evidence>
<dbReference type="AlphaFoldDB" id="A0A418Y6Y5"/>
<organism evidence="1 2">
    <name type="scientific">Massilia cavernae</name>
    <dbReference type="NCBI Taxonomy" id="2320864"/>
    <lineage>
        <taxon>Bacteria</taxon>
        <taxon>Pseudomonadati</taxon>
        <taxon>Pseudomonadota</taxon>
        <taxon>Betaproteobacteria</taxon>
        <taxon>Burkholderiales</taxon>
        <taxon>Oxalobacteraceae</taxon>
        <taxon>Telluria group</taxon>
        <taxon>Massilia</taxon>
    </lineage>
</organism>
<dbReference type="Proteomes" id="UP000284006">
    <property type="component" value="Unassembled WGS sequence"/>
</dbReference>
<gene>
    <name evidence="1" type="ORF">D3872_03400</name>
</gene>
<sequence>MFSNGSSLRSAVFRKTEKGRAELAKRKLGLGGKQRGVLIMLDGRKRLSDIETLFNRLELEAVVALLIQLDLIEASGDGGPAEVLVPTEAAPAAHLLTAKQMMIKSANEHIGLMAAELIARIENSRDQAQLLSVVGHWSMAMHASKTGKLVASLQLEQVKECIQNPDYASSPLP</sequence>
<dbReference type="RefSeq" id="WP_119809479.1">
    <property type="nucleotide sequence ID" value="NZ_QYUP01000032.1"/>
</dbReference>
<reference evidence="1 2" key="1">
    <citation type="submission" date="2018-09" db="EMBL/GenBank/DDBJ databases">
        <authorList>
            <person name="Zhu H."/>
        </authorList>
    </citation>
    <scope>NUCLEOTIDE SEQUENCE [LARGE SCALE GENOMIC DNA]</scope>
    <source>
        <strain evidence="1 2">K1S02-61</strain>
    </source>
</reference>
<proteinExistence type="predicted"/>
<evidence type="ECO:0000313" key="2">
    <source>
        <dbReference type="Proteomes" id="UP000284006"/>
    </source>
</evidence>
<accession>A0A418Y6Y5</accession>
<dbReference type="OrthoDB" id="5295681at2"/>
<keyword evidence="2" id="KW-1185">Reference proteome</keyword>